<dbReference type="Gene3D" id="6.10.10.120">
    <property type="entry name" value="Antitoxin ParD1-like"/>
    <property type="match status" value="1"/>
</dbReference>
<name>A0ABY3PTE2_9CYAN</name>
<dbReference type="PANTHER" id="PTHR36582:SF2">
    <property type="entry name" value="ANTITOXIN PARD"/>
    <property type="match status" value="1"/>
</dbReference>
<dbReference type="InterPro" id="IPR010985">
    <property type="entry name" value="Ribbon_hlx_hlx"/>
</dbReference>
<reference evidence="3 4" key="1">
    <citation type="journal article" date="2021" name="Genome Biol. Evol.">
        <title>Complete Genome Sequencing of a Novel Gloeobacter Species from a Waterfall Cave in Mexico.</title>
        <authorList>
            <person name="Saw J.H."/>
            <person name="Cardona T."/>
            <person name="Montejano G."/>
        </authorList>
    </citation>
    <scope>NUCLEOTIDE SEQUENCE [LARGE SCALE GENOMIC DNA]</scope>
    <source>
        <strain evidence="3">MG652769</strain>
    </source>
</reference>
<dbReference type="NCBIfam" id="TIGR02606">
    <property type="entry name" value="antidote_CC2985"/>
    <property type="match status" value="1"/>
</dbReference>
<dbReference type="RefSeq" id="WP_418887006.1">
    <property type="nucleotide sequence ID" value="NZ_CP063845.1"/>
</dbReference>
<keyword evidence="4" id="KW-1185">Reference proteome</keyword>
<keyword evidence="2" id="KW-1277">Toxin-antitoxin system</keyword>
<evidence type="ECO:0000256" key="1">
    <source>
        <dbReference type="ARBA" id="ARBA00008580"/>
    </source>
</evidence>
<evidence type="ECO:0000256" key="2">
    <source>
        <dbReference type="ARBA" id="ARBA00022649"/>
    </source>
</evidence>
<sequence length="86" mass="10062">MPSSYAIGDHFEQFIRRQIESGRYTSASEVVREALRLLEGRERLREIELDEYRAKIREGIASPGLPAEHVFARLEQKYRAMLDQQP</sequence>
<gene>
    <name evidence="3" type="ORF">ISF26_09095</name>
</gene>
<comment type="similarity">
    <text evidence="1">Belongs to the ParD antitoxin family.</text>
</comment>
<evidence type="ECO:0000313" key="4">
    <source>
        <dbReference type="Proteomes" id="UP001054846"/>
    </source>
</evidence>
<accession>A0ABY3PTE2</accession>
<protein>
    <submittedName>
        <fullName evidence="3">Type II toxin-antitoxin system ParD family antitoxin</fullName>
    </submittedName>
</protein>
<dbReference type="SUPFAM" id="SSF47598">
    <property type="entry name" value="Ribbon-helix-helix"/>
    <property type="match status" value="1"/>
</dbReference>
<dbReference type="InterPro" id="IPR038296">
    <property type="entry name" value="ParD_sf"/>
</dbReference>
<dbReference type="Pfam" id="PF03693">
    <property type="entry name" value="ParD_antitoxin"/>
    <property type="match status" value="1"/>
</dbReference>
<evidence type="ECO:0000313" key="3">
    <source>
        <dbReference type="EMBL" id="UFP96951.1"/>
    </source>
</evidence>
<proteinExistence type="inferred from homology"/>
<organism evidence="3 4">
    <name type="scientific">Gloeobacter morelensis MG652769</name>
    <dbReference type="NCBI Taxonomy" id="2781736"/>
    <lineage>
        <taxon>Bacteria</taxon>
        <taxon>Bacillati</taxon>
        <taxon>Cyanobacteriota</taxon>
        <taxon>Cyanophyceae</taxon>
        <taxon>Gloeobacterales</taxon>
        <taxon>Gloeobacteraceae</taxon>
        <taxon>Gloeobacter</taxon>
        <taxon>Gloeobacter morelensis</taxon>
    </lineage>
</organism>
<dbReference type="InterPro" id="IPR022789">
    <property type="entry name" value="ParD"/>
</dbReference>
<dbReference type="EMBL" id="CP063845">
    <property type="protein sequence ID" value="UFP96951.1"/>
    <property type="molecule type" value="Genomic_DNA"/>
</dbReference>
<dbReference type="PANTHER" id="PTHR36582">
    <property type="entry name" value="ANTITOXIN PARD"/>
    <property type="match status" value="1"/>
</dbReference>
<dbReference type="Proteomes" id="UP001054846">
    <property type="component" value="Chromosome"/>
</dbReference>